<proteinExistence type="inferred from homology"/>
<evidence type="ECO:0000256" key="3">
    <source>
        <dbReference type="ARBA" id="ARBA00022475"/>
    </source>
</evidence>
<dbReference type="FunFam" id="3.80.10.10:FF:001166">
    <property type="entry name" value="Cf2-like protein"/>
    <property type="match status" value="1"/>
</dbReference>
<evidence type="ECO:0000313" key="13">
    <source>
        <dbReference type="EMBL" id="KAF8414243.1"/>
    </source>
</evidence>
<dbReference type="InterPro" id="IPR046956">
    <property type="entry name" value="RLP23-like"/>
</dbReference>
<evidence type="ECO:0000256" key="1">
    <source>
        <dbReference type="ARBA" id="ARBA00004251"/>
    </source>
</evidence>
<dbReference type="InterPro" id="IPR032675">
    <property type="entry name" value="LRR_dom_sf"/>
</dbReference>
<dbReference type="Pfam" id="PF08263">
    <property type="entry name" value="LRRNT_2"/>
    <property type="match status" value="1"/>
</dbReference>
<comment type="similarity">
    <text evidence="2">Belongs to the RLP family.</text>
</comment>
<dbReference type="Pfam" id="PF13516">
    <property type="entry name" value="LRR_6"/>
    <property type="match status" value="1"/>
</dbReference>
<evidence type="ECO:0000256" key="10">
    <source>
        <dbReference type="ARBA" id="ARBA00023180"/>
    </source>
</evidence>
<evidence type="ECO:0000259" key="12">
    <source>
        <dbReference type="Pfam" id="PF08263"/>
    </source>
</evidence>
<evidence type="ECO:0000256" key="7">
    <source>
        <dbReference type="ARBA" id="ARBA00022737"/>
    </source>
</evidence>
<keyword evidence="5" id="KW-0812">Transmembrane</keyword>
<evidence type="ECO:0000256" key="4">
    <source>
        <dbReference type="ARBA" id="ARBA00022614"/>
    </source>
</evidence>
<reference evidence="13 14" key="1">
    <citation type="submission" date="2020-04" db="EMBL/GenBank/DDBJ databases">
        <title>Plant Genome Project.</title>
        <authorList>
            <person name="Zhang R.-G."/>
        </authorList>
    </citation>
    <scope>NUCLEOTIDE SEQUENCE [LARGE SCALE GENOMIC DNA]</scope>
    <source>
        <strain evidence="13">YNK0</strain>
        <tissue evidence="13">Leaf</tissue>
    </source>
</reference>
<name>A0A835DST1_TETSI</name>
<evidence type="ECO:0000256" key="8">
    <source>
        <dbReference type="ARBA" id="ARBA00022989"/>
    </source>
</evidence>
<feature type="domain" description="Leucine-rich repeat-containing N-terminal plant-type" evidence="12">
    <location>
        <begin position="27"/>
        <end position="74"/>
    </location>
</feature>
<accession>A0A835DST1</accession>
<dbReference type="PROSITE" id="PS51450">
    <property type="entry name" value="LRR"/>
    <property type="match status" value="2"/>
</dbReference>
<dbReference type="GO" id="GO:0005886">
    <property type="term" value="C:plasma membrane"/>
    <property type="evidence" value="ECO:0007669"/>
    <property type="project" value="UniProtKB-SubCell"/>
</dbReference>
<evidence type="ECO:0000256" key="6">
    <source>
        <dbReference type="ARBA" id="ARBA00022729"/>
    </source>
</evidence>
<feature type="chain" id="PRO_5032884408" description="Leucine-rich repeat-containing N-terminal plant-type domain-containing protein" evidence="11">
    <location>
        <begin position="21"/>
        <end position="768"/>
    </location>
</feature>
<keyword evidence="9" id="KW-0472">Membrane</keyword>
<dbReference type="InterPro" id="IPR013210">
    <property type="entry name" value="LRR_N_plant-typ"/>
</dbReference>
<gene>
    <name evidence="13" type="ORF">HHK36_002243</name>
</gene>
<keyword evidence="4" id="KW-0433">Leucine-rich repeat</keyword>
<dbReference type="Gene3D" id="3.80.10.10">
    <property type="entry name" value="Ribonuclease Inhibitor"/>
    <property type="match status" value="5"/>
</dbReference>
<keyword evidence="7" id="KW-0677">Repeat</keyword>
<evidence type="ECO:0000256" key="2">
    <source>
        <dbReference type="ARBA" id="ARBA00009592"/>
    </source>
</evidence>
<organism evidence="13 14">
    <name type="scientific">Tetracentron sinense</name>
    <name type="common">Spur-leaf</name>
    <dbReference type="NCBI Taxonomy" id="13715"/>
    <lineage>
        <taxon>Eukaryota</taxon>
        <taxon>Viridiplantae</taxon>
        <taxon>Streptophyta</taxon>
        <taxon>Embryophyta</taxon>
        <taxon>Tracheophyta</taxon>
        <taxon>Spermatophyta</taxon>
        <taxon>Magnoliopsida</taxon>
        <taxon>Trochodendrales</taxon>
        <taxon>Trochodendraceae</taxon>
        <taxon>Tetracentron</taxon>
    </lineage>
</organism>
<dbReference type="AlphaFoldDB" id="A0A835DST1"/>
<dbReference type="OrthoDB" id="442066at2759"/>
<keyword evidence="14" id="KW-1185">Reference proteome</keyword>
<dbReference type="Pfam" id="PF00560">
    <property type="entry name" value="LRR_1"/>
    <property type="match status" value="7"/>
</dbReference>
<dbReference type="FunFam" id="3.80.10.10:FF:000095">
    <property type="entry name" value="LRR receptor-like serine/threonine-protein kinase GSO1"/>
    <property type="match status" value="2"/>
</dbReference>
<dbReference type="PANTHER" id="PTHR48061">
    <property type="entry name" value="LEUCINE-RICH REPEAT RECEPTOR PROTEIN KINASE EMS1-LIKE-RELATED"/>
    <property type="match status" value="1"/>
</dbReference>
<feature type="signal peptide" evidence="11">
    <location>
        <begin position="1"/>
        <end position="20"/>
    </location>
</feature>
<keyword evidence="8" id="KW-1133">Transmembrane helix</keyword>
<dbReference type="SUPFAM" id="SSF52058">
    <property type="entry name" value="L domain-like"/>
    <property type="match status" value="2"/>
</dbReference>
<dbReference type="SUPFAM" id="SSF52047">
    <property type="entry name" value="RNI-like"/>
    <property type="match status" value="1"/>
</dbReference>
<evidence type="ECO:0000313" key="14">
    <source>
        <dbReference type="Proteomes" id="UP000655225"/>
    </source>
</evidence>
<sequence length="768" mass="85735">MESSLFYLLFLLSLFHIITCEGHSCLHDQSSALLHFKHSFSITCSASDCADTYPKVESWKPNTDCCFWDGVTCDIATGQVIGLDLTCSCLNGSIHSNSSLFQLRHLQTLNLAYNNFNNSQISSEFYHLTSLTHLNVSYSGFSGQITSEISGLSKLISLDLSYNERVKISLGKLVQSLANLRELVLDGMNISSVVPDFLGNLSSLTYLSLYDCSLFGEFPTSIFQLPNLELLLVGGNLDLTGHFPEIYSSSSLWYLDLSETNFFGKLPDSIGNLKLLNHLILSDCNFSGSLPFSLWNLTQLITLDLSNNEFNGQISSSLSNLTHISYLDLASNQLTGLPSYVSQLSNLTILNLNRNSLSGAIPASLFTQPSLRKLDLSENKLTGPLDEFQSISLIPLVEIFLKGNELHGPIPRSFSKLMNLRTLDLSSNNLSGTIELDMLFMLKNLDYLDLSDNNLSLIITTVHLNSTFLKLGGLDFSSNMISQFPDFLTNQNKLKHLDLSNNKIHGQIPKWMWKVGKETMFYMNLSHNFLEGLEEPPAILPWGRGRLKFLDLHSNQLQGPLPIPPLSTAYFSISNNKLTGEIPPLICNVSSLEILDLSNNDLSGLIPQCMGDFSKAISVLNLRRNSFHGTIPSTLTNGSSLRTLDLSNNQLKGRVPRSLVNCKKLEVLNLGNNQLNDTFPIWLETLPKLQVLTLRSNKFYGTIDQRHLANYAFSKLRIIDLSYNEFMGDLPSTYFLGWSAMMMSYEKEPELRYMGGDRVLSRLGDSDE</sequence>
<keyword evidence="10" id="KW-0325">Glycoprotein</keyword>
<comment type="subcellular location">
    <subcellularLocation>
        <location evidence="1">Cell membrane</location>
        <topology evidence="1">Single-pass type I membrane protein</topology>
    </subcellularLocation>
</comment>
<dbReference type="PRINTS" id="PR00019">
    <property type="entry name" value="LEURICHRPT"/>
</dbReference>
<evidence type="ECO:0000256" key="9">
    <source>
        <dbReference type="ARBA" id="ARBA00023136"/>
    </source>
</evidence>
<dbReference type="EMBL" id="JABCRI010000001">
    <property type="protein sequence ID" value="KAF8414243.1"/>
    <property type="molecule type" value="Genomic_DNA"/>
</dbReference>
<evidence type="ECO:0000256" key="5">
    <source>
        <dbReference type="ARBA" id="ARBA00022692"/>
    </source>
</evidence>
<dbReference type="PANTHER" id="PTHR48061:SF12">
    <property type="entry name" value="DISEASE RESISTANCE LIKE PROTEIN"/>
    <property type="match status" value="1"/>
</dbReference>
<comment type="caution">
    <text evidence="13">The sequence shown here is derived from an EMBL/GenBank/DDBJ whole genome shotgun (WGS) entry which is preliminary data.</text>
</comment>
<dbReference type="InterPro" id="IPR003591">
    <property type="entry name" value="Leu-rich_rpt_typical-subtyp"/>
</dbReference>
<protein>
    <recommendedName>
        <fullName evidence="12">Leucine-rich repeat-containing N-terminal plant-type domain-containing protein</fullName>
    </recommendedName>
</protein>
<dbReference type="InterPro" id="IPR001611">
    <property type="entry name" value="Leu-rich_rpt"/>
</dbReference>
<dbReference type="Pfam" id="PF13855">
    <property type="entry name" value="LRR_8"/>
    <property type="match status" value="3"/>
</dbReference>
<keyword evidence="6 11" id="KW-0732">Signal</keyword>
<keyword evidence="3" id="KW-1003">Cell membrane</keyword>
<dbReference type="SMART" id="SM00369">
    <property type="entry name" value="LRR_TYP"/>
    <property type="match status" value="11"/>
</dbReference>
<dbReference type="OMA" id="YSCRSEQ"/>
<dbReference type="Proteomes" id="UP000655225">
    <property type="component" value="Unassembled WGS sequence"/>
</dbReference>
<evidence type="ECO:0000256" key="11">
    <source>
        <dbReference type="SAM" id="SignalP"/>
    </source>
</evidence>